<evidence type="ECO:0000313" key="3">
    <source>
        <dbReference type="Proteomes" id="UP001358417"/>
    </source>
</evidence>
<feature type="transmembrane region" description="Helical" evidence="1">
    <location>
        <begin position="548"/>
        <end position="571"/>
    </location>
</feature>
<reference evidence="2 3" key="1">
    <citation type="submission" date="2023-08" db="EMBL/GenBank/DDBJ databases">
        <title>Black Yeasts Isolated from many extreme environments.</title>
        <authorList>
            <person name="Coleine C."/>
            <person name="Stajich J.E."/>
            <person name="Selbmann L."/>
        </authorList>
    </citation>
    <scope>NUCLEOTIDE SEQUENCE [LARGE SCALE GENOMIC DNA]</scope>
    <source>
        <strain evidence="2 3">CCFEE 5792</strain>
    </source>
</reference>
<feature type="transmembrane region" description="Helical" evidence="1">
    <location>
        <begin position="71"/>
        <end position="93"/>
    </location>
</feature>
<dbReference type="RefSeq" id="XP_064702029.1">
    <property type="nucleotide sequence ID" value="XM_064851788.1"/>
</dbReference>
<feature type="transmembrane region" description="Helical" evidence="1">
    <location>
        <begin position="782"/>
        <end position="803"/>
    </location>
</feature>
<evidence type="ECO:0000313" key="2">
    <source>
        <dbReference type="EMBL" id="KAK5046438.1"/>
    </source>
</evidence>
<dbReference type="Proteomes" id="UP001358417">
    <property type="component" value="Unassembled WGS sequence"/>
</dbReference>
<name>A0AAV9N1B0_9EURO</name>
<dbReference type="InterPro" id="IPR021840">
    <property type="entry name" value="DUF3433"/>
</dbReference>
<dbReference type="EMBL" id="JAVRRD010000030">
    <property type="protein sequence ID" value="KAK5046438.1"/>
    <property type="molecule type" value="Genomic_DNA"/>
</dbReference>
<evidence type="ECO:0000256" key="1">
    <source>
        <dbReference type="SAM" id="Phobius"/>
    </source>
</evidence>
<feature type="transmembrane region" description="Helical" evidence="1">
    <location>
        <begin position="175"/>
        <end position="198"/>
    </location>
</feature>
<feature type="transmembrane region" description="Helical" evidence="1">
    <location>
        <begin position="755"/>
        <end position="775"/>
    </location>
</feature>
<organism evidence="2 3">
    <name type="scientific">Exophiala bonariae</name>
    <dbReference type="NCBI Taxonomy" id="1690606"/>
    <lineage>
        <taxon>Eukaryota</taxon>
        <taxon>Fungi</taxon>
        <taxon>Dikarya</taxon>
        <taxon>Ascomycota</taxon>
        <taxon>Pezizomycotina</taxon>
        <taxon>Eurotiomycetes</taxon>
        <taxon>Chaetothyriomycetidae</taxon>
        <taxon>Chaetothyriales</taxon>
        <taxon>Herpotrichiellaceae</taxon>
        <taxon>Exophiala</taxon>
    </lineage>
</organism>
<feature type="transmembrane region" description="Helical" evidence="1">
    <location>
        <begin position="108"/>
        <end position="125"/>
    </location>
</feature>
<comment type="caution">
    <text evidence="2">The sequence shown here is derived from an EMBL/GenBank/DDBJ whole genome shotgun (WGS) entry which is preliminary data.</text>
</comment>
<feature type="transmembrane region" description="Helical" evidence="1">
    <location>
        <begin position="720"/>
        <end position="743"/>
    </location>
</feature>
<keyword evidence="1" id="KW-0472">Membrane</keyword>
<dbReference type="Pfam" id="PF11915">
    <property type="entry name" value="DUF3433"/>
    <property type="match status" value="2"/>
</dbReference>
<keyword evidence="1" id="KW-1133">Transmembrane helix</keyword>
<accession>A0AAV9N1B0</accession>
<protein>
    <submittedName>
        <fullName evidence="2">Uncharacterized protein</fullName>
    </submittedName>
</protein>
<proteinExistence type="predicted"/>
<dbReference type="PANTHER" id="PTHR37544:SF1">
    <property type="entry name" value="PHOSPHORIBOSYLAMINOIMIDAZOLE-SUCCINOCARBOXAMIDE SYNTHASE"/>
    <property type="match status" value="1"/>
</dbReference>
<keyword evidence="3" id="KW-1185">Reference proteome</keyword>
<dbReference type="PANTHER" id="PTHR37544">
    <property type="entry name" value="SPRAY-RELATED"/>
    <property type="match status" value="1"/>
</dbReference>
<keyword evidence="1" id="KW-0812">Transmembrane</keyword>
<dbReference type="GeneID" id="89976405"/>
<gene>
    <name evidence="2" type="ORF">LTR84_008241</name>
</gene>
<sequence length="1306" mass="143023">MVFRSGIWQSRTRIRSSNCKELLQQGRGKLQSGLKGHQRKTNVKRILHRVHRQDLIDDAGRGWRSPWLRQASLIAITGILGSIILGLALLFYFSKSTEGLPLKIKNHFAWTYGPTAILTIVVAYWRQIDTASKALTPWDELRRGNAEPSKSILLDYMSPLQAISLYEAIRAKHGAIVVTITGFVILKLLTLASTGLLFSTPTALSSVNRNIIRNTQLDGALYEPTSFPGLFDPSMAYTAYAVMANGLRHPEGTTTELVYEQIQPLLRNRVENTTLKTRVNALIPMFSCESAPVDIYLQPANVTDVHPEDTIKLLFPECTLRNDGKGTSVYALNPRNLVCPKRQLSPLLQQIDCIDQTASDADQHWQLLTLADYRYQQSFANTTGLSLGDSNVVASSSSRQVEKVIGVACRSDFLMEEVEVIYDYSQDPPFILVIRVPQSRSIKLDNFTGADLGLLTTSALTAGAGMFGNFVDNQAVLEYPNTLFKMMAQTSNGSYETLLDEGVMINAAEKVLNQVAIQSVSKYLVRAAISTISGTVSEVEERLQVNEAAFIVMLCASGLLVVLTFTLFFICPQRACSNDPMPISNTALVLSLSNEMKPLLDKNMHVGGETRADLHDRMKDCTFSLVPRKSHDQILVSFQPTITSSIQDTTPKSSPVETQQWWTPLTLQRWVLAPALGLPLAALIVLEVLQQLCDRYTGIATLPAQASDVSIIIYTRFLPALFMLLVATLINALDFNVLLLAPFNALRAESDVPPAQSVLVSFLGLPVPVTIWKSLRLRHCGVLLSTIAALIASILTIIVSGLFTIENIASSQAVFLVRMDQFNSTWINSAKNDSSAAVLSSLTESLGLDYPAFTFAEYAFPTLRTSIGTDGPNASDPKVRIQLPALRSDLGCVQLSKEMMNVSATFNTRINAASASVFARVPLPPECQLGGSDGNLTELEFDNSFSMRGNTSFVGKILDLHVGPFDSISASSSGELSPNTQRDNPPDCPSLAFIFGYANVDVPAETTITALMCYQYIDELEANVTMTWPSLTILPSQPPVPDEITRRRLPSGPNGETAFQFRLQVHMDDEFSSFNQSTDNTTTTSGSAPPLDNFFQGAIFGKSALDPALLRSKDDKAVGQVYDAIRGLYRRYMAQAISANMRVPATATATATATGPTTKQPTLTGTLERAHVSRRVMQNRTAKLILQCQLGAIFVLSSLAMYLTQLRNILPYNPCCIAGVAALFAQSRMCDLDDWVGRRVLEDGGKGFRDGCWTFRLGWWDLNGPVSEGGPGRWYGVDALEVGGGASAEEAPVEPVGVDERYPAWV</sequence>